<dbReference type="EMBL" id="LNYO01000004">
    <property type="protein sequence ID" value="KTD38888.1"/>
    <property type="molecule type" value="Genomic_DNA"/>
</dbReference>
<evidence type="ECO:0000313" key="3">
    <source>
        <dbReference type="Proteomes" id="UP000054725"/>
    </source>
</evidence>
<dbReference type="InterPro" id="IPR013216">
    <property type="entry name" value="Methyltransf_11"/>
</dbReference>
<dbReference type="GO" id="GO:0032259">
    <property type="term" value="P:methylation"/>
    <property type="evidence" value="ECO:0007669"/>
    <property type="project" value="UniProtKB-KW"/>
</dbReference>
<gene>
    <name evidence="2" type="ORF">Lnau_0382</name>
</gene>
<keyword evidence="2" id="KW-0808">Transferase</keyword>
<evidence type="ECO:0000313" key="2">
    <source>
        <dbReference type="EMBL" id="KTD38888.1"/>
    </source>
</evidence>
<dbReference type="RefSeq" id="WP_058503462.1">
    <property type="nucleotide sequence ID" value="NZ_CAAAIF010000005.1"/>
</dbReference>
<reference evidence="2 3" key="1">
    <citation type="submission" date="2015-11" db="EMBL/GenBank/DDBJ databases">
        <title>Genomic analysis of 38 Legionella species identifies large and diverse effector repertoires.</title>
        <authorList>
            <person name="Burstein D."/>
            <person name="Amaro F."/>
            <person name="Zusman T."/>
            <person name="Lifshitz Z."/>
            <person name="Cohen O."/>
            <person name="Gilbert J.A."/>
            <person name="Pupko T."/>
            <person name="Shuman H.A."/>
            <person name="Segal G."/>
        </authorList>
    </citation>
    <scope>NUCLEOTIDE SEQUENCE [LARGE SCALE GENOMIC DNA]</scope>
    <source>
        <strain evidence="2 3">ATCC 49506</strain>
    </source>
</reference>
<name>A0A0W0X314_9GAMM</name>
<dbReference type="AlphaFoldDB" id="A0A0W0X314"/>
<dbReference type="PATRIC" id="fig|45070.6.peg.404"/>
<dbReference type="Pfam" id="PF08241">
    <property type="entry name" value="Methyltransf_11"/>
    <property type="match status" value="1"/>
</dbReference>
<dbReference type="OrthoDB" id="9760689at2"/>
<comment type="caution">
    <text evidence="2">The sequence shown here is derived from an EMBL/GenBank/DDBJ whole genome shotgun (WGS) entry which is preliminary data.</text>
</comment>
<keyword evidence="3" id="KW-1185">Reference proteome</keyword>
<sequence>MQNINSVNHSFNNQAENYKHNSQMQWGWANETLKNFSFEPEDVVLDIGCGDGRITALIAEQASEVTGIDYSEKMIAYAREHYPQLSFIHCSATEINYREKFDKVVSFSTMHWVADQQKALQLIKGSLKPGGLLLIVMPGKEVNNLGTVAKKIAKSPQWNSYFPEFKQGASYFSPAEYAVLVEQAGLRVIQIKTAKTTVHFKTKKELMDSIDPVCNFLNHLDSEKRRLFIEELADKWLENDQYCSEEVIAIHHLKIELIAQRTDL</sequence>
<accession>A0A0W0X314</accession>
<protein>
    <submittedName>
        <fullName evidence="2">Methyltransferase</fullName>
    </submittedName>
</protein>
<dbReference type="PANTHER" id="PTHR43861">
    <property type="entry name" value="TRANS-ACONITATE 2-METHYLTRANSFERASE-RELATED"/>
    <property type="match status" value="1"/>
</dbReference>
<dbReference type="GO" id="GO:0008757">
    <property type="term" value="F:S-adenosylmethionine-dependent methyltransferase activity"/>
    <property type="evidence" value="ECO:0007669"/>
    <property type="project" value="InterPro"/>
</dbReference>
<dbReference type="InterPro" id="IPR029063">
    <property type="entry name" value="SAM-dependent_MTases_sf"/>
</dbReference>
<evidence type="ECO:0000259" key="1">
    <source>
        <dbReference type="Pfam" id="PF08241"/>
    </source>
</evidence>
<organism evidence="2 3">
    <name type="scientific">Legionella nautarum</name>
    <dbReference type="NCBI Taxonomy" id="45070"/>
    <lineage>
        <taxon>Bacteria</taxon>
        <taxon>Pseudomonadati</taxon>
        <taxon>Pseudomonadota</taxon>
        <taxon>Gammaproteobacteria</taxon>
        <taxon>Legionellales</taxon>
        <taxon>Legionellaceae</taxon>
        <taxon>Legionella</taxon>
    </lineage>
</organism>
<dbReference type="CDD" id="cd02440">
    <property type="entry name" value="AdoMet_MTases"/>
    <property type="match status" value="1"/>
</dbReference>
<dbReference type="STRING" id="45070.Lnau_0382"/>
<keyword evidence="2" id="KW-0489">Methyltransferase</keyword>
<dbReference type="Proteomes" id="UP000054725">
    <property type="component" value="Unassembled WGS sequence"/>
</dbReference>
<proteinExistence type="predicted"/>
<feature type="domain" description="Methyltransferase type 11" evidence="1">
    <location>
        <begin position="45"/>
        <end position="135"/>
    </location>
</feature>
<dbReference type="SUPFAM" id="SSF53335">
    <property type="entry name" value="S-adenosyl-L-methionine-dependent methyltransferases"/>
    <property type="match status" value="1"/>
</dbReference>
<dbReference type="Gene3D" id="3.40.50.150">
    <property type="entry name" value="Vaccinia Virus protein VP39"/>
    <property type="match status" value="1"/>
</dbReference>
<dbReference type="PANTHER" id="PTHR43861:SF1">
    <property type="entry name" value="TRANS-ACONITATE 2-METHYLTRANSFERASE"/>
    <property type="match status" value="1"/>
</dbReference>